<sequence>MGNTSRWLDVEVGADDTNLNTLPSNVVTVDLQNDNEFKLLIGDLGRGDEPSKLKVYKGAIQTADMVLPDVPLGVVGFYSSDTVPPPFPNIAVGFSSCVYIYRNMKLFYKYYLPTLELNTVEMDIWKQLIDTKNHELKIISSLTDNLKSMPYQYLSSQSQRFLSLNPDQQLEYLQQSPKPLVHKLAEVTCLATLRMNSVERFAVSCLIVGTEDGDVIVLDPQTFTQLHQAKLENNKVPFQMVTTGLYQVDYRIVVATREKSVCLLKREWKEGRILFNTDEHIIAIEVMTADNSVMVICTDNTMTCYSRKGKKQWSIQLEHRPVSMTSLGVMHLGAVLTGVALASGHLQLYHGKARQDTVFIRDVASVVKFGQLGQEEHVLMIVTASGNLMLKILNRTADFNSPAAGAEAARGAGRPWLIPNKSKLFLEQAKRERDSAIQMHEKFQGELARLRLTAAKALLDAYSKSDNNIGKGALEPIRLSAEVEGLGPVFRVTLTVQNTAADRAVVGLAILFHVHNAAYKVHNPYIKIPLLSPSSSLHFPTKVEEIFEGDFHPDVLFRSVSGQGGARSLVKILLLKDGNRSPALAATLQMPPTDPLMLPQPITDDTHNFALVADLYERYKILLLKAGGRSPALAATLQMPPTDPLMLPQPITDDTRNFA</sequence>
<dbReference type="InterPro" id="IPR032728">
    <property type="entry name" value="BBS1_N"/>
</dbReference>
<dbReference type="InterPro" id="IPR011047">
    <property type="entry name" value="Quinoprotein_ADH-like_sf"/>
</dbReference>
<dbReference type="AlphaFoldDB" id="A0A8S4DBH7"/>
<dbReference type="GO" id="GO:0061512">
    <property type="term" value="P:protein localization to cilium"/>
    <property type="evidence" value="ECO:0007669"/>
    <property type="project" value="TreeGrafter"/>
</dbReference>
<dbReference type="PANTHER" id="PTHR20870">
    <property type="entry name" value="BARDET-BIEDL SYNDROME 1 PROTEIN"/>
    <property type="match status" value="1"/>
</dbReference>
<feature type="domain" description="Bardet-Biedl syndrome 1 protein GAE" evidence="2">
    <location>
        <begin position="477"/>
        <end position="592"/>
    </location>
</feature>
<dbReference type="GO" id="GO:0005813">
    <property type="term" value="C:centrosome"/>
    <property type="evidence" value="ECO:0007669"/>
    <property type="project" value="TreeGrafter"/>
</dbReference>
<dbReference type="PANTHER" id="PTHR20870:SF0">
    <property type="entry name" value="BARDET-BIEDL SYNDROME 1 PROTEIN"/>
    <property type="match status" value="1"/>
</dbReference>
<dbReference type="GO" id="GO:0005930">
    <property type="term" value="C:axoneme"/>
    <property type="evidence" value="ECO:0007669"/>
    <property type="project" value="TreeGrafter"/>
</dbReference>
<dbReference type="Pfam" id="PF23304">
    <property type="entry name" value="GAE_BBS1"/>
    <property type="match status" value="1"/>
</dbReference>
<evidence type="ECO:0000313" key="3">
    <source>
        <dbReference type="EMBL" id="CAG9095795.1"/>
    </source>
</evidence>
<dbReference type="SUPFAM" id="SSF50998">
    <property type="entry name" value="Quinoprotein alcohol dehydrogenase-like"/>
    <property type="match status" value="1"/>
</dbReference>
<name>A0A8S4DBH7_PLUXY</name>
<dbReference type="Pfam" id="PF14779">
    <property type="entry name" value="BBS1"/>
    <property type="match status" value="1"/>
</dbReference>
<organism evidence="3 4">
    <name type="scientific">Plutella xylostella</name>
    <name type="common">Diamondback moth</name>
    <name type="synonym">Plutella maculipennis</name>
    <dbReference type="NCBI Taxonomy" id="51655"/>
    <lineage>
        <taxon>Eukaryota</taxon>
        <taxon>Metazoa</taxon>
        <taxon>Ecdysozoa</taxon>
        <taxon>Arthropoda</taxon>
        <taxon>Hexapoda</taxon>
        <taxon>Insecta</taxon>
        <taxon>Pterygota</taxon>
        <taxon>Neoptera</taxon>
        <taxon>Endopterygota</taxon>
        <taxon>Lepidoptera</taxon>
        <taxon>Glossata</taxon>
        <taxon>Ditrysia</taxon>
        <taxon>Yponomeutoidea</taxon>
        <taxon>Plutellidae</taxon>
        <taxon>Plutella</taxon>
    </lineage>
</organism>
<feature type="domain" description="Bardet-Biedl syndrome 1 N-terminal" evidence="1">
    <location>
        <begin position="7"/>
        <end position="265"/>
    </location>
</feature>
<keyword evidence="4" id="KW-1185">Reference proteome</keyword>
<dbReference type="GO" id="GO:1905515">
    <property type="term" value="P:non-motile cilium assembly"/>
    <property type="evidence" value="ECO:0007669"/>
    <property type="project" value="InterPro"/>
</dbReference>
<accession>A0A8S4DBH7</accession>
<dbReference type="GO" id="GO:0034464">
    <property type="term" value="C:BBSome"/>
    <property type="evidence" value="ECO:0007669"/>
    <property type="project" value="InterPro"/>
</dbReference>
<dbReference type="EMBL" id="CAJHNJ030000004">
    <property type="protein sequence ID" value="CAG9095795.1"/>
    <property type="molecule type" value="Genomic_DNA"/>
</dbReference>
<dbReference type="GO" id="GO:0005119">
    <property type="term" value="F:smoothened binding"/>
    <property type="evidence" value="ECO:0007669"/>
    <property type="project" value="TreeGrafter"/>
</dbReference>
<dbReference type="InterPro" id="IPR056419">
    <property type="entry name" value="GAE_BBS1"/>
</dbReference>
<evidence type="ECO:0000313" key="4">
    <source>
        <dbReference type="Proteomes" id="UP000653454"/>
    </source>
</evidence>
<comment type="caution">
    <text evidence="3">The sequence shown here is derived from an EMBL/GenBank/DDBJ whole genome shotgun (WGS) entry which is preliminary data.</text>
</comment>
<evidence type="ECO:0000259" key="2">
    <source>
        <dbReference type="Pfam" id="PF23304"/>
    </source>
</evidence>
<gene>
    <name evidence="3" type="ORF">PLXY2_LOCUS1601</name>
</gene>
<protein>
    <submittedName>
        <fullName evidence="3">(diamondback moth) hypothetical protein</fullName>
    </submittedName>
</protein>
<dbReference type="Gene3D" id="2.130.10.10">
    <property type="entry name" value="YVTN repeat-like/Quinoprotein amine dehydrogenase"/>
    <property type="match status" value="1"/>
</dbReference>
<proteinExistence type="predicted"/>
<dbReference type="Proteomes" id="UP000653454">
    <property type="component" value="Unassembled WGS sequence"/>
</dbReference>
<dbReference type="InterPro" id="IPR015943">
    <property type="entry name" value="WD40/YVTN_repeat-like_dom_sf"/>
</dbReference>
<dbReference type="InterPro" id="IPR028784">
    <property type="entry name" value="BBS1"/>
</dbReference>
<evidence type="ECO:0000259" key="1">
    <source>
        <dbReference type="Pfam" id="PF14779"/>
    </source>
</evidence>
<reference evidence="3" key="1">
    <citation type="submission" date="2020-11" db="EMBL/GenBank/DDBJ databases">
        <authorList>
            <person name="Whiteford S."/>
        </authorList>
    </citation>
    <scope>NUCLEOTIDE SEQUENCE</scope>
</reference>
<dbReference type="GO" id="GO:0005113">
    <property type="term" value="F:patched binding"/>
    <property type="evidence" value="ECO:0007669"/>
    <property type="project" value="TreeGrafter"/>
</dbReference>